<evidence type="ECO:0000256" key="1">
    <source>
        <dbReference type="ARBA" id="ARBA00022737"/>
    </source>
</evidence>
<dbReference type="PANTHER" id="PTHR47926:SF468">
    <property type="entry name" value="PENTATRICOPEPTIDE REPEAT-CONTAINING PROTEIN"/>
    <property type="match status" value="1"/>
</dbReference>
<feature type="domain" description="Formamidopyrimidine-DNA glycosylase catalytic" evidence="3">
    <location>
        <begin position="516"/>
        <end position="588"/>
    </location>
</feature>
<dbReference type="Gene3D" id="1.25.40.10">
    <property type="entry name" value="Tetratricopeptide repeat domain"/>
    <property type="match status" value="4"/>
</dbReference>
<dbReference type="GO" id="GO:0006284">
    <property type="term" value="P:base-excision repair"/>
    <property type="evidence" value="ECO:0007669"/>
    <property type="project" value="InterPro"/>
</dbReference>
<evidence type="ECO:0000259" key="3">
    <source>
        <dbReference type="PROSITE" id="PS51068"/>
    </source>
</evidence>
<dbReference type="SUPFAM" id="SSF81624">
    <property type="entry name" value="N-terminal domain of MutM-like DNA repair proteins"/>
    <property type="match status" value="1"/>
</dbReference>
<dbReference type="AlphaFoldDB" id="A0A6A6LLQ3"/>
<organism evidence="4 5">
    <name type="scientific">Hevea brasiliensis</name>
    <name type="common">Para rubber tree</name>
    <name type="synonym">Siphonia brasiliensis</name>
    <dbReference type="NCBI Taxonomy" id="3981"/>
    <lineage>
        <taxon>Eukaryota</taxon>
        <taxon>Viridiplantae</taxon>
        <taxon>Streptophyta</taxon>
        <taxon>Embryophyta</taxon>
        <taxon>Tracheophyta</taxon>
        <taxon>Spermatophyta</taxon>
        <taxon>Magnoliopsida</taxon>
        <taxon>eudicotyledons</taxon>
        <taxon>Gunneridae</taxon>
        <taxon>Pentapetalae</taxon>
        <taxon>rosids</taxon>
        <taxon>fabids</taxon>
        <taxon>Malpighiales</taxon>
        <taxon>Euphorbiaceae</taxon>
        <taxon>Crotonoideae</taxon>
        <taxon>Micrandreae</taxon>
        <taxon>Hevea</taxon>
    </lineage>
</organism>
<feature type="repeat" description="PPR" evidence="2">
    <location>
        <begin position="347"/>
        <end position="381"/>
    </location>
</feature>
<dbReference type="Pfam" id="PF01149">
    <property type="entry name" value="Fapy_DNA_glyco"/>
    <property type="match status" value="1"/>
</dbReference>
<dbReference type="GO" id="GO:0003906">
    <property type="term" value="F:DNA-(apurinic or apyrimidinic site) endonuclease activity"/>
    <property type="evidence" value="ECO:0007669"/>
    <property type="project" value="InterPro"/>
</dbReference>
<protein>
    <recommendedName>
        <fullName evidence="3">Formamidopyrimidine-DNA glycosylase catalytic domain-containing protein</fullName>
    </recommendedName>
</protein>
<dbReference type="GO" id="GO:0009451">
    <property type="term" value="P:RNA modification"/>
    <property type="evidence" value="ECO:0007669"/>
    <property type="project" value="InterPro"/>
</dbReference>
<evidence type="ECO:0000313" key="4">
    <source>
        <dbReference type="EMBL" id="KAF2301395.1"/>
    </source>
</evidence>
<dbReference type="EMBL" id="JAAGAX010000010">
    <property type="protein sequence ID" value="KAF2301395.1"/>
    <property type="molecule type" value="Genomic_DNA"/>
</dbReference>
<name>A0A6A6LLQ3_HEVBR</name>
<feature type="repeat" description="PPR" evidence="2">
    <location>
        <begin position="211"/>
        <end position="241"/>
    </location>
</feature>
<accession>A0A6A6LLQ3</accession>
<dbReference type="Proteomes" id="UP000467840">
    <property type="component" value="Chromosome 4"/>
</dbReference>
<feature type="repeat" description="PPR" evidence="2">
    <location>
        <begin position="1"/>
        <end position="24"/>
    </location>
</feature>
<dbReference type="InterPro" id="IPR035937">
    <property type="entry name" value="FPG_N"/>
</dbReference>
<dbReference type="SUPFAM" id="SSF48452">
    <property type="entry name" value="TPR-like"/>
    <property type="match status" value="2"/>
</dbReference>
<dbReference type="Pfam" id="PF20431">
    <property type="entry name" value="E_motif"/>
    <property type="match status" value="1"/>
</dbReference>
<dbReference type="GO" id="GO:0003723">
    <property type="term" value="F:RNA binding"/>
    <property type="evidence" value="ECO:0007669"/>
    <property type="project" value="InterPro"/>
</dbReference>
<dbReference type="Pfam" id="PF01535">
    <property type="entry name" value="PPR"/>
    <property type="match status" value="9"/>
</dbReference>
<proteinExistence type="predicted"/>
<gene>
    <name evidence="4" type="ORF">GH714_023609</name>
</gene>
<dbReference type="InterPro" id="IPR002885">
    <property type="entry name" value="PPR_rpt"/>
</dbReference>
<dbReference type="GO" id="GO:0019104">
    <property type="term" value="F:DNA N-glycosylase activity"/>
    <property type="evidence" value="ECO:0007669"/>
    <property type="project" value="InterPro"/>
</dbReference>
<dbReference type="FunFam" id="1.25.40.10:FF:000125">
    <property type="entry name" value="Pentatricopeptide repeat-containing protein"/>
    <property type="match status" value="1"/>
</dbReference>
<evidence type="ECO:0000313" key="5">
    <source>
        <dbReference type="Proteomes" id="UP000467840"/>
    </source>
</evidence>
<dbReference type="Gene3D" id="3.20.190.10">
    <property type="entry name" value="MutM-like, N-terminal"/>
    <property type="match status" value="1"/>
</dbReference>
<feature type="repeat" description="PPR" evidence="2">
    <location>
        <begin position="382"/>
        <end position="412"/>
    </location>
</feature>
<feature type="repeat" description="PPR" evidence="2">
    <location>
        <begin position="25"/>
        <end position="59"/>
    </location>
</feature>
<keyword evidence="5" id="KW-1185">Reference proteome</keyword>
<dbReference type="GO" id="GO:0008270">
    <property type="term" value="F:zinc ion binding"/>
    <property type="evidence" value="ECO:0007669"/>
    <property type="project" value="InterPro"/>
</dbReference>
<dbReference type="PROSITE" id="PS51068">
    <property type="entry name" value="FPG_CAT"/>
    <property type="match status" value="1"/>
</dbReference>
<dbReference type="GO" id="GO:0048731">
    <property type="term" value="P:system development"/>
    <property type="evidence" value="ECO:0007669"/>
    <property type="project" value="UniProtKB-ARBA"/>
</dbReference>
<dbReference type="InterPro" id="IPR012319">
    <property type="entry name" value="FPG_cat"/>
</dbReference>
<dbReference type="PANTHER" id="PTHR47926">
    <property type="entry name" value="PENTATRICOPEPTIDE REPEAT-CONTAINING PROTEIN"/>
    <property type="match status" value="1"/>
</dbReference>
<evidence type="ECO:0000256" key="2">
    <source>
        <dbReference type="PROSITE-ProRule" id="PRU00708"/>
    </source>
</evidence>
<dbReference type="InterPro" id="IPR046960">
    <property type="entry name" value="PPR_At4g14850-like_plant"/>
</dbReference>
<dbReference type="Pfam" id="PF13041">
    <property type="entry name" value="PPR_2"/>
    <property type="match status" value="2"/>
</dbReference>
<comment type="caution">
    <text evidence="4">The sequence shown here is derived from an EMBL/GenBank/DDBJ whole genome shotgun (WGS) entry which is preliminary data.</text>
</comment>
<keyword evidence="1" id="KW-0677">Repeat</keyword>
<dbReference type="NCBIfam" id="TIGR00756">
    <property type="entry name" value="PPR"/>
    <property type="match status" value="10"/>
</dbReference>
<feature type="repeat" description="PPR" evidence="2">
    <location>
        <begin position="149"/>
        <end position="183"/>
    </location>
</feature>
<dbReference type="FunFam" id="1.25.40.10:FF:000090">
    <property type="entry name" value="Pentatricopeptide repeat-containing protein, chloroplastic"/>
    <property type="match status" value="1"/>
</dbReference>
<feature type="repeat" description="PPR" evidence="2">
    <location>
        <begin position="242"/>
        <end position="276"/>
    </location>
</feature>
<reference evidence="4 5" key="1">
    <citation type="journal article" date="2020" name="Mol. Plant">
        <title>The Chromosome-Based Rubber Tree Genome Provides New Insights into Spurge Genome Evolution and Rubber Biosynthesis.</title>
        <authorList>
            <person name="Liu J."/>
            <person name="Shi C."/>
            <person name="Shi C.C."/>
            <person name="Li W."/>
            <person name="Zhang Q.J."/>
            <person name="Zhang Y."/>
            <person name="Li K."/>
            <person name="Lu H.F."/>
            <person name="Shi C."/>
            <person name="Zhu S.T."/>
            <person name="Xiao Z.Y."/>
            <person name="Nan H."/>
            <person name="Yue Y."/>
            <person name="Zhu X.G."/>
            <person name="Wu Y."/>
            <person name="Hong X.N."/>
            <person name="Fan G.Y."/>
            <person name="Tong Y."/>
            <person name="Zhang D."/>
            <person name="Mao C.L."/>
            <person name="Liu Y.L."/>
            <person name="Hao S.J."/>
            <person name="Liu W.Q."/>
            <person name="Lv M.Q."/>
            <person name="Zhang H.B."/>
            <person name="Liu Y."/>
            <person name="Hu-Tang G.R."/>
            <person name="Wang J.P."/>
            <person name="Wang J.H."/>
            <person name="Sun Y.H."/>
            <person name="Ni S.B."/>
            <person name="Chen W.B."/>
            <person name="Zhang X.C."/>
            <person name="Jiao Y.N."/>
            <person name="Eichler E.E."/>
            <person name="Li G.H."/>
            <person name="Liu X."/>
            <person name="Gao L.Z."/>
        </authorList>
    </citation>
    <scope>NUCLEOTIDE SEQUENCE [LARGE SCALE GENOMIC DNA]</scope>
    <source>
        <strain evidence="5">cv. GT1</strain>
        <tissue evidence="4">Leaf</tissue>
    </source>
</reference>
<dbReference type="InterPro" id="IPR011990">
    <property type="entry name" value="TPR-like_helical_dom_sf"/>
</dbReference>
<dbReference type="PROSITE" id="PS51375">
    <property type="entry name" value="PPR"/>
    <property type="match status" value="8"/>
</dbReference>
<dbReference type="Pfam" id="PF12854">
    <property type="entry name" value="PPR_1"/>
    <property type="match status" value="1"/>
</dbReference>
<feature type="repeat" description="PPR" evidence="2">
    <location>
        <begin position="87"/>
        <end position="121"/>
    </location>
</feature>
<sequence length="588" mass="66189">MIAGYAKEGRYDKAKRLFDEMPIKNLVSWNSMLKGYTQNGEMRLALQFFNEMHERNVVSWNLMVDGFVGLGDLDFAWEYFKKIPEPNVVSWVTMLSGFAKNGKILEARKLFDQMPTRNVVSWNAMISAYVQNCQIDEASKLFDKMPERDSVSWTAMINGLVRVGKLDEARKILNKMPYKNIAAQTAMISGYIQYNKMDEARKIFDEIDTHDVVSWNTMIAGYTHCRRMDEAVHLFKKMVVKDIVSWNIMITAYAQMGQMDRALKIFEEMGERNLHDGKKPDQSAFASGLSSCAIVAALQVGRQLHHLVVKSGYLNDLLICNALITMYSKCGRISEAEHVFNGIDHADIVSWNSLIGGYALNGCGKEALQLFQEMALEGVVPDQVTFISILSACSHAGLTDQGLELFQRMTQVYGMELLAEHYACIVDLLGRAGRLDEAFEIVKGIKIKVNAGVWGALLAACRTHKNLELGKLAAQKLLEFEPDKTSNYVLLSNMHAEAGRWSEVQEYRKRNLPTMLELPEVEAARRALEEHCLGKMIKKAIIADDPKVVDGISPLDFESSIVGKTLISALRKGKNPWLQLDSPPFPSF</sequence>
<dbReference type="InterPro" id="IPR046848">
    <property type="entry name" value="E_motif"/>
</dbReference>